<comment type="similarity">
    <text evidence="2">Belongs to the RNA methyltransferase RsmE family.</text>
</comment>
<keyword evidence="8" id="KW-0949">S-adenosyl-L-methionine</keyword>
<dbReference type="InterPro" id="IPR029028">
    <property type="entry name" value="Alpha/beta_knot_MTases"/>
</dbReference>
<comment type="function">
    <text evidence="9">Specifically methylates the N3 position of the uracil ring of uridine 1498 (m3U1498) in 16S rRNA. Acts on the fully assembled 30S ribosomal subunit.</text>
</comment>
<evidence type="ECO:0000256" key="2">
    <source>
        <dbReference type="ARBA" id="ARBA00005528"/>
    </source>
</evidence>
<dbReference type="EMBL" id="BDSP01000078">
    <property type="protein sequence ID" value="GAX14281.1"/>
    <property type="molecule type" value="Genomic_DNA"/>
</dbReference>
<dbReference type="InterPro" id="IPR046886">
    <property type="entry name" value="RsmE_MTase_dom"/>
</dbReference>
<dbReference type="PANTHER" id="PTHR30027">
    <property type="entry name" value="RIBOSOMAL RNA SMALL SUBUNIT METHYLTRANSFERASE E"/>
    <property type="match status" value="1"/>
</dbReference>
<accession>A0A1Z5JKH5</accession>
<evidence type="ECO:0000256" key="8">
    <source>
        <dbReference type="ARBA" id="ARBA00022691"/>
    </source>
</evidence>
<dbReference type="GO" id="GO:0005737">
    <property type="term" value="C:cytoplasm"/>
    <property type="evidence" value="ECO:0007669"/>
    <property type="project" value="UniProtKB-SubCell"/>
</dbReference>
<dbReference type="GO" id="GO:0070042">
    <property type="term" value="F:rRNA (uridine-N3-)-methyltransferase activity"/>
    <property type="evidence" value="ECO:0007669"/>
    <property type="project" value="TreeGrafter"/>
</dbReference>
<keyword evidence="4" id="KW-0963">Cytoplasm</keyword>
<evidence type="ECO:0000259" key="11">
    <source>
        <dbReference type="Pfam" id="PF04452"/>
    </source>
</evidence>
<evidence type="ECO:0000256" key="4">
    <source>
        <dbReference type="ARBA" id="ARBA00022490"/>
    </source>
</evidence>
<dbReference type="GO" id="GO:0070475">
    <property type="term" value="P:rRNA base methylation"/>
    <property type="evidence" value="ECO:0007669"/>
    <property type="project" value="TreeGrafter"/>
</dbReference>
<protein>
    <recommendedName>
        <fullName evidence="3">16S rRNA (uracil(1498)-N(3))-methyltransferase</fullName>
        <ecNumber evidence="3">2.1.1.193</ecNumber>
    </recommendedName>
</protein>
<dbReference type="InterPro" id="IPR006700">
    <property type="entry name" value="RsmE"/>
</dbReference>
<keyword evidence="7" id="KW-0808">Transferase</keyword>
<keyword evidence="13" id="KW-1185">Reference proteome</keyword>
<dbReference type="Gene3D" id="3.40.1280.10">
    <property type="match status" value="1"/>
</dbReference>
<dbReference type="PANTHER" id="PTHR30027:SF3">
    <property type="entry name" value="16S RRNA (URACIL(1498)-N(3))-METHYLTRANSFERASE"/>
    <property type="match status" value="1"/>
</dbReference>
<comment type="catalytic activity">
    <reaction evidence="10">
        <text>uridine(1498) in 16S rRNA + S-adenosyl-L-methionine = N(3)-methyluridine(1498) in 16S rRNA + S-adenosyl-L-homocysteine + H(+)</text>
        <dbReference type="Rhea" id="RHEA:42920"/>
        <dbReference type="Rhea" id="RHEA-COMP:10283"/>
        <dbReference type="Rhea" id="RHEA-COMP:10284"/>
        <dbReference type="ChEBI" id="CHEBI:15378"/>
        <dbReference type="ChEBI" id="CHEBI:57856"/>
        <dbReference type="ChEBI" id="CHEBI:59789"/>
        <dbReference type="ChEBI" id="CHEBI:65315"/>
        <dbReference type="ChEBI" id="CHEBI:74502"/>
        <dbReference type="EC" id="2.1.1.193"/>
    </reaction>
</comment>
<evidence type="ECO:0000256" key="3">
    <source>
        <dbReference type="ARBA" id="ARBA00012328"/>
    </source>
</evidence>
<dbReference type="NCBIfam" id="TIGR00046">
    <property type="entry name" value="RsmE family RNA methyltransferase"/>
    <property type="match status" value="1"/>
</dbReference>
<dbReference type="Proteomes" id="UP000198406">
    <property type="component" value="Unassembled WGS sequence"/>
</dbReference>
<evidence type="ECO:0000313" key="12">
    <source>
        <dbReference type="EMBL" id="GAX14281.1"/>
    </source>
</evidence>
<dbReference type="EC" id="2.1.1.193" evidence="3"/>
<evidence type="ECO:0000256" key="10">
    <source>
        <dbReference type="ARBA" id="ARBA00047944"/>
    </source>
</evidence>
<organism evidence="12 13">
    <name type="scientific">Fistulifera solaris</name>
    <name type="common">Oleaginous diatom</name>
    <dbReference type="NCBI Taxonomy" id="1519565"/>
    <lineage>
        <taxon>Eukaryota</taxon>
        <taxon>Sar</taxon>
        <taxon>Stramenopiles</taxon>
        <taxon>Ochrophyta</taxon>
        <taxon>Bacillariophyta</taxon>
        <taxon>Bacillariophyceae</taxon>
        <taxon>Bacillariophycidae</taxon>
        <taxon>Naviculales</taxon>
        <taxon>Naviculaceae</taxon>
        <taxon>Fistulifera</taxon>
    </lineage>
</organism>
<dbReference type="InterPro" id="IPR029026">
    <property type="entry name" value="tRNA_m1G_MTases_N"/>
</dbReference>
<dbReference type="InParanoid" id="A0A1Z5JKH5"/>
<sequence length="308" mass="34629">MAISQQKRQYRKSGVYFLNRFLLSPEEVSQDEDSSLPYAVLGKDDYRTIHAAKILNLRNGDSVRAGLVSSEDHNGFLTDHATVQWLPEGKVKKAEVLNNGDPPGSLHIRLQSLESSTQRFSHSVSLILALPRPLQLGRMLPMISQMGVDHLVLTEARKVPKDYFGSHLFRKPELLTERLIEGLCQSGDTKLPQVTVVKNLSQFMDDTLDELFPLHSHARVIAHPQRVVKDRVIESVRMRSVTFPTDSPRRMVIAVGPEGGWEEPNEIERFVNQHGFQQITMGTRVLRSDCAVVSLLGLAHDICDDYSG</sequence>
<dbReference type="CDD" id="cd18084">
    <property type="entry name" value="RsmE-like"/>
    <property type="match status" value="1"/>
</dbReference>
<evidence type="ECO:0000256" key="9">
    <source>
        <dbReference type="ARBA" id="ARBA00025699"/>
    </source>
</evidence>
<evidence type="ECO:0000256" key="1">
    <source>
        <dbReference type="ARBA" id="ARBA00004496"/>
    </source>
</evidence>
<feature type="domain" description="Ribosomal RNA small subunit methyltransferase E methyltransferase" evidence="11">
    <location>
        <begin position="123"/>
        <end position="298"/>
    </location>
</feature>
<evidence type="ECO:0000256" key="5">
    <source>
        <dbReference type="ARBA" id="ARBA00022552"/>
    </source>
</evidence>
<comment type="subcellular location">
    <subcellularLocation>
        <location evidence="1">Cytoplasm</location>
    </subcellularLocation>
</comment>
<dbReference type="AlphaFoldDB" id="A0A1Z5JKH5"/>
<name>A0A1Z5JKH5_FISSO</name>
<proteinExistence type="inferred from homology"/>
<reference evidence="12 13" key="1">
    <citation type="journal article" date="2015" name="Plant Cell">
        <title>Oil accumulation by the oleaginous diatom Fistulifera solaris as revealed by the genome and transcriptome.</title>
        <authorList>
            <person name="Tanaka T."/>
            <person name="Maeda Y."/>
            <person name="Veluchamy A."/>
            <person name="Tanaka M."/>
            <person name="Abida H."/>
            <person name="Marechal E."/>
            <person name="Bowler C."/>
            <person name="Muto M."/>
            <person name="Sunaga Y."/>
            <person name="Tanaka M."/>
            <person name="Yoshino T."/>
            <person name="Taniguchi T."/>
            <person name="Fukuda Y."/>
            <person name="Nemoto M."/>
            <person name="Matsumoto M."/>
            <person name="Wong P.S."/>
            <person name="Aburatani S."/>
            <person name="Fujibuchi W."/>
        </authorList>
    </citation>
    <scope>NUCLEOTIDE SEQUENCE [LARGE SCALE GENOMIC DNA]</scope>
    <source>
        <strain evidence="12 13">JPCC DA0580</strain>
    </source>
</reference>
<evidence type="ECO:0000313" key="13">
    <source>
        <dbReference type="Proteomes" id="UP000198406"/>
    </source>
</evidence>
<evidence type="ECO:0000256" key="7">
    <source>
        <dbReference type="ARBA" id="ARBA00022679"/>
    </source>
</evidence>
<keyword evidence="5" id="KW-0698">rRNA processing</keyword>
<keyword evidence="6" id="KW-0489">Methyltransferase</keyword>
<dbReference type="SUPFAM" id="SSF75217">
    <property type="entry name" value="alpha/beta knot"/>
    <property type="match status" value="1"/>
</dbReference>
<dbReference type="OrthoDB" id="2021042at2759"/>
<evidence type="ECO:0000256" key="6">
    <source>
        <dbReference type="ARBA" id="ARBA00022603"/>
    </source>
</evidence>
<comment type="caution">
    <text evidence="12">The sequence shown here is derived from an EMBL/GenBank/DDBJ whole genome shotgun (WGS) entry which is preliminary data.</text>
</comment>
<gene>
    <name evidence="12" type="ORF">FisN_1Hh477</name>
</gene>
<dbReference type="Pfam" id="PF04452">
    <property type="entry name" value="Methyltrans_RNA"/>
    <property type="match status" value="1"/>
</dbReference>